<name>A0A7I9WVN8_9MYCO</name>
<dbReference type="GO" id="GO:0003676">
    <property type="term" value="F:nucleic acid binding"/>
    <property type="evidence" value="ECO:0007669"/>
    <property type="project" value="InterPro"/>
</dbReference>
<dbReference type="SUPFAM" id="SSF46689">
    <property type="entry name" value="Homeodomain-like"/>
    <property type="match status" value="1"/>
</dbReference>
<evidence type="ECO:0000259" key="1">
    <source>
        <dbReference type="PROSITE" id="PS50994"/>
    </source>
</evidence>
<sequence length="401" mass="45062">MAQKVTAMDVRMAAALAGQIDNVAEFCRRENITRETFYKWRRRFLEHGLAGLEERSRRPMSHPGQTSAAVEEVVLRRRQHLISSGLDHGPEAIVWSLRDDSDIRLAALPSRSTVWRILTRHGVITPQPQKRPKSATIRFCFSRPNECWQSDWTQWQLADGTRVAVAGTLDDHSRYLTGLAAGVGDGSAELVWAVMLAGITECGIPAMSLTDNGTVYTVRLRGYEAAFEINLRSVGTRTINSAPYHPQTCGKIERFWQTLKKWLRAQPAPATLAELNTLLSSYRQFYNHHRAHRAHRGTTPAAIFTATEAARPAPRPLPGPVFVTRHTVSAASGQVFVPPYKVNVGRRWAGHLCDSIRDGNHIAIFSGNHLIRELEADPNRRYQPIQTGTRTYRTREPIKAH</sequence>
<keyword evidence="3" id="KW-1185">Reference proteome</keyword>
<gene>
    <name evidence="2" type="ORF">MMUR_55860</name>
</gene>
<dbReference type="AlphaFoldDB" id="A0A7I9WVN8"/>
<dbReference type="Pfam" id="PF13683">
    <property type="entry name" value="rve_3"/>
    <property type="match status" value="1"/>
</dbReference>
<evidence type="ECO:0000313" key="2">
    <source>
        <dbReference type="EMBL" id="GFG61450.1"/>
    </source>
</evidence>
<dbReference type="InterPro" id="IPR036397">
    <property type="entry name" value="RNaseH_sf"/>
</dbReference>
<dbReference type="PROSITE" id="PS50994">
    <property type="entry name" value="INTEGRASE"/>
    <property type="match status" value="1"/>
</dbReference>
<dbReference type="Gene3D" id="1.10.10.10">
    <property type="entry name" value="Winged helix-like DNA-binding domain superfamily/Winged helix DNA-binding domain"/>
    <property type="match status" value="1"/>
</dbReference>
<dbReference type="InterPro" id="IPR009057">
    <property type="entry name" value="Homeodomain-like_sf"/>
</dbReference>
<dbReference type="GO" id="GO:0015074">
    <property type="term" value="P:DNA integration"/>
    <property type="evidence" value="ECO:0007669"/>
    <property type="project" value="InterPro"/>
</dbReference>
<dbReference type="Pfam" id="PF13565">
    <property type="entry name" value="HTH_32"/>
    <property type="match status" value="1"/>
</dbReference>
<dbReference type="Gene3D" id="3.30.420.10">
    <property type="entry name" value="Ribonuclease H-like superfamily/Ribonuclease H"/>
    <property type="match status" value="1"/>
</dbReference>
<comment type="caution">
    <text evidence="2">The sequence shown here is derived from an EMBL/GenBank/DDBJ whole genome shotgun (WGS) entry which is preliminary data.</text>
</comment>
<reference evidence="2 3" key="1">
    <citation type="journal article" date="2019" name="Emerg. Microbes Infect.">
        <title>Comprehensive subspecies identification of 175 nontuberculous mycobacteria species based on 7547 genomic profiles.</title>
        <authorList>
            <person name="Matsumoto Y."/>
            <person name="Kinjo T."/>
            <person name="Motooka D."/>
            <person name="Nabeya D."/>
            <person name="Jung N."/>
            <person name="Uechi K."/>
            <person name="Horii T."/>
            <person name="Iida T."/>
            <person name="Fujita J."/>
            <person name="Nakamura S."/>
        </authorList>
    </citation>
    <scope>NUCLEOTIDE SEQUENCE [LARGE SCALE GENOMIC DNA]</scope>
    <source>
        <strain evidence="2 3">JCM 13392</strain>
    </source>
</reference>
<accession>A0A7I9WVN8</accession>
<dbReference type="InterPro" id="IPR036388">
    <property type="entry name" value="WH-like_DNA-bd_sf"/>
</dbReference>
<feature type="domain" description="Integrase catalytic" evidence="1">
    <location>
        <begin position="140"/>
        <end position="308"/>
    </location>
</feature>
<dbReference type="InterPro" id="IPR012337">
    <property type="entry name" value="RNaseH-like_sf"/>
</dbReference>
<dbReference type="SUPFAM" id="SSF53098">
    <property type="entry name" value="Ribonuclease H-like"/>
    <property type="match status" value="1"/>
</dbReference>
<dbReference type="RefSeq" id="WP_193491242.1">
    <property type="nucleotide sequence ID" value="NZ_BLKT01000003.1"/>
</dbReference>
<protein>
    <recommendedName>
        <fullName evidence="1">Integrase catalytic domain-containing protein</fullName>
    </recommendedName>
</protein>
<dbReference type="PANTHER" id="PTHR35004">
    <property type="entry name" value="TRANSPOSASE RV3428C-RELATED"/>
    <property type="match status" value="1"/>
</dbReference>
<proteinExistence type="predicted"/>
<evidence type="ECO:0000313" key="3">
    <source>
        <dbReference type="Proteomes" id="UP000465241"/>
    </source>
</evidence>
<dbReference type="EMBL" id="BLKT01000003">
    <property type="protein sequence ID" value="GFG61450.1"/>
    <property type="molecule type" value="Genomic_DNA"/>
</dbReference>
<dbReference type="PANTHER" id="PTHR35004:SF6">
    <property type="entry name" value="TRANSPOSASE"/>
    <property type="match status" value="1"/>
</dbReference>
<dbReference type="Proteomes" id="UP000465241">
    <property type="component" value="Unassembled WGS sequence"/>
</dbReference>
<organism evidence="2 3">
    <name type="scientific">Mycolicibacterium murale</name>
    <dbReference type="NCBI Taxonomy" id="182220"/>
    <lineage>
        <taxon>Bacteria</taxon>
        <taxon>Bacillati</taxon>
        <taxon>Actinomycetota</taxon>
        <taxon>Actinomycetes</taxon>
        <taxon>Mycobacteriales</taxon>
        <taxon>Mycobacteriaceae</taxon>
        <taxon>Mycolicibacterium</taxon>
    </lineage>
</organism>
<dbReference type="InterPro" id="IPR001584">
    <property type="entry name" value="Integrase_cat-core"/>
</dbReference>